<dbReference type="EMBL" id="BTSX01000001">
    <property type="protein sequence ID" value="GMS78107.1"/>
    <property type="molecule type" value="Genomic_DNA"/>
</dbReference>
<name>A0AAV5S7S0_9BILA</name>
<dbReference type="CDD" id="cd07042">
    <property type="entry name" value="STAS_SulP_like_sulfate_transporter"/>
    <property type="match status" value="1"/>
</dbReference>
<dbReference type="Proteomes" id="UP001432027">
    <property type="component" value="Unassembled WGS sequence"/>
</dbReference>
<sequence length="97" mass="10618">IDENSPRYFIIDCSSIAYVDYMGAKALAETATDQEKRGVTVYLTAVKPNVRAVLDAQGRHFSEECIFPTLHDALSIAERNESTAENAVKGPAVEPTE</sequence>
<feature type="non-terminal residue" evidence="2">
    <location>
        <position position="1"/>
    </location>
</feature>
<dbReference type="SUPFAM" id="SSF52091">
    <property type="entry name" value="SpoIIaa-like"/>
    <property type="match status" value="1"/>
</dbReference>
<evidence type="ECO:0000313" key="3">
    <source>
        <dbReference type="Proteomes" id="UP001432027"/>
    </source>
</evidence>
<dbReference type="AlphaFoldDB" id="A0AAV5S7S0"/>
<dbReference type="GO" id="GO:0055085">
    <property type="term" value="P:transmembrane transport"/>
    <property type="evidence" value="ECO:0007669"/>
    <property type="project" value="InterPro"/>
</dbReference>
<feature type="domain" description="STAS" evidence="1">
    <location>
        <begin position="1"/>
        <end position="77"/>
    </location>
</feature>
<dbReference type="GO" id="GO:0016020">
    <property type="term" value="C:membrane"/>
    <property type="evidence" value="ECO:0007669"/>
    <property type="project" value="InterPro"/>
</dbReference>
<evidence type="ECO:0000313" key="2">
    <source>
        <dbReference type="EMBL" id="GMS78107.1"/>
    </source>
</evidence>
<dbReference type="InterPro" id="IPR036513">
    <property type="entry name" value="STAS_dom_sf"/>
</dbReference>
<evidence type="ECO:0000259" key="1">
    <source>
        <dbReference type="PROSITE" id="PS50801"/>
    </source>
</evidence>
<dbReference type="PROSITE" id="PS50801">
    <property type="entry name" value="STAS"/>
    <property type="match status" value="1"/>
</dbReference>
<reference evidence="2" key="1">
    <citation type="submission" date="2023-10" db="EMBL/GenBank/DDBJ databases">
        <title>Genome assembly of Pristionchus species.</title>
        <authorList>
            <person name="Yoshida K."/>
            <person name="Sommer R.J."/>
        </authorList>
    </citation>
    <scope>NUCLEOTIDE SEQUENCE</scope>
    <source>
        <strain evidence="2">RS0144</strain>
    </source>
</reference>
<protein>
    <recommendedName>
        <fullName evidence="1">STAS domain-containing protein</fullName>
    </recommendedName>
</protein>
<dbReference type="PANTHER" id="PTHR11814">
    <property type="entry name" value="SULFATE TRANSPORTER"/>
    <property type="match status" value="1"/>
</dbReference>
<keyword evidence="3" id="KW-1185">Reference proteome</keyword>
<accession>A0AAV5S7S0</accession>
<gene>
    <name evidence="2" type="ORF">PENTCL1PPCAC_282</name>
</gene>
<comment type="caution">
    <text evidence="2">The sequence shown here is derived from an EMBL/GenBank/DDBJ whole genome shotgun (WGS) entry which is preliminary data.</text>
</comment>
<dbReference type="Gene3D" id="3.30.750.24">
    <property type="entry name" value="STAS domain"/>
    <property type="match status" value="1"/>
</dbReference>
<dbReference type="Pfam" id="PF01740">
    <property type="entry name" value="STAS"/>
    <property type="match status" value="1"/>
</dbReference>
<dbReference type="InterPro" id="IPR002645">
    <property type="entry name" value="STAS_dom"/>
</dbReference>
<proteinExistence type="predicted"/>
<dbReference type="InterPro" id="IPR001902">
    <property type="entry name" value="SLC26A/SulP_fam"/>
</dbReference>
<organism evidence="2 3">
    <name type="scientific">Pristionchus entomophagus</name>
    <dbReference type="NCBI Taxonomy" id="358040"/>
    <lineage>
        <taxon>Eukaryota</taxon>
        <taxon>Metazoa</taxon>
        <taxon>Ecdysozoa</taxon>
        <taxon>Nematoda</taxon>
        <taxon>Chromadorea</taxon>
        <taxon>Rhabditida</taxon>
        <taxon>Rhabditina</taxon>
        <taxon>Diplogasteromorpha</taxon>
        <taxon>Diplogasteroidea</taxon>
        <taxon>Neodiplogasteridae</taxon>
        <taxon>Pristionchus</taxon>
    </lineage>
</organism>